<keyword evidence="1" id="KW-0472">Membrane</keyword>
<organism evidence="2 3">
    <name type="scientific">Brachionus plicatilis</name>
    <name type="common">Marine rotifer</name>
    <name type="synonym">Brachionus muelleri</name>
    <dbReference type="NCBI Taxonomy" id="10195"/>
    <lineage>
        <taxon>Eukaryota</taxon>
        <taxon>Metazoa</taxon>
        <taxon>Spiralia</taxon>
        <taxon>Gnathifera</taxon>
        <taxon>Rotifera</taxon>
        <taxon>Eurotatoria</taxon>
        <taxon>Monogononta</taxon>
        <taxon>Pseudotrocha</taxon>
        <taxon>Ploima</taxon>
        <taxon>Brachionidae</taxon>
        <taxon>Brachionus</taxon>
    </lineage>
</organism>
<dbReference type="AlphaFoldDB" id="A0A3M7RZE4"/>
<proteinExistence type="predicted"/>
<evidence type="ECO:0000313" key="2">
    <source>
        <dbReference type="EMBL" id="RNA28924.1"/>
    </source>
</evidence>
<evidence type="ECO:0000313" key="3">
    <source>
        <dbReference type="Proteomes" id="UP000276133"/>
    </source>
</evidence>
<keyword evidence="3" id="KW-1185">Reference proteome</keyword>
<gene>
    <name evidence="2" type="ORF">BpHYR1_004670</name>
</gene>
<comment type="caution">
    <text evidence="2">The sequence shown here is derived from an EMBL/GenBank/DDBJ whole genome shotgun (WGS) entry which is preliminary data.</text>
</comment>
<evidence type="ECO:0000256" key="1">
    <source>
        <dbReference type="SAM" id="Phobius"/>
    </source>
</evidence>
<protein>
    <submittedName>
        <fullName evidence="2">Uncharacterized protein</fullName>
    </submittedName>
</protein>
<accession>A0A3M7RZE4</accession>
<sequence length="74" mass="8970">MVFARRIFRKLKLLFGFNFNKFFSRKLVLTTLRVKPKSNLFSFGVNYIVSIYLNIYLNFFFLYLLKKNGKKEKS</sequence>
<feature type="transmembrane region" description="Helical" evidence="1">
    <location>
        <begin position="45"/>
        <end position="65"/>
    </location>
</feature>
<reference evidence="2 3" key="1">
    <citation type="journal article" date="2018" name="Sci. Rep.">
        <title>Genomic signatures of local adaptation to the degree of environmental predictability in rotifers.</title>
        <authorList>
            <person name="Franch-Gras L."/>
            <person name="Hahn C."/>
            <person name="Garcia-Roger E.M."/>
            <person name="Carmona M.J."/>
            <person name="Serra M."/>
            <person name="Gomez A."/>
        </authorList>
    </citation>
    <scope>NUCLEOTIDE SEQUENCE [LARGE SCALE GENOMIC DNA]</scope>
    <source>
        <strain evidence="2">HYR1</strain>
    </source>
</reference>
<dbReference type="Proteomes" id="UP000276133">
    <property type="component" value="Unassembled WGS sequence"/>
</dbReference>
<dbReference type="EMBL" id="REGN01002309">
    <property type="protein sequence ID" value="RNA28924.1"/>
    <property type="molecule type" value="Genomic_DNA"/>
</dbReference>
<keyword evidence="1" id="KW-1133">Transmembrane helix</keyword>
<keyword evidence="1" id="KW-0812">Transmembrane</keyword>
<name>A0A3M7RZE4_BRAPC</name>